<dbReference type="InterPro" id="IPR003646">
    <property type="entry name" value="SH3-like_bac-type"/>
</dbReference>
<evidence type="ECO:0000256" key="1">
    <source>
        <dbReference type="ARBA" id="ARBA00004167"/>
    </source>
</evidence>
<evidence type="ECO:0000256" key="7">
    <source>
        <dbReference type="SAM" id="Phobius"/>
    </source>
</evidence>
<keyword evidence="3" id="KW-0732">Signal</keyword>
<dbReference type="SMART" id="SM00287">
    <property type="entry name" value="SH3b"/>
    <property type="match status" value="1"/>
</dbReference>
<comment type="subcellular location">
    <subcellularLocation>
        <location evidence="1">Membrane</location>
        <topology evidence="1">Single-pass membrane protein</topology>
    </subcellularLocation>
</comment>
<dbReference type="PROSITE" id="PS51781">
    <property type="entry name" value="SH3B"/>
    <property type="match status" value="1"/>
</dbReference>
<dbReference type="NCBIfam" id="TIGR04211">
    <property type="entry name" value="SH3_and_anchor"/>
    <property type="match status" value="1"/>
</dbReference>
<dbReference type="Gene3D" id="2.30.30.40">
    <property type="entry name" value="SH3 Domains"/>
    <property type="match status" value="1"/>
</dbReference>
<accession>A0A3B0X1V7</accession>
<keyword evidence="2 7" id="KW-0812">Transmembrane</keyword>
<proteinExistence type="predicted"/>
<dbReference type="GO" id="GO:0016020">
    <property type="term" value="C:membrane"/>
    <property type="evidence" value="ECO:0007669"/>
    <property type="project" value="UniProtKB-SubCell"/>
</dbReference>
<keyword evidence="6" id="KW-0175">Coiled coil</keyword>
<evidence type="ECO:0000256" key="3">
    <source>
        <dbReference type="ARBA" id="ARBA00022729"/>
    </source>
</evidence>
<keyword evidence="4 7" id="KW-1133">Transmembrane helix</keyword>
<feature type="transmembrane region" description="Helical" evidence="7">
    <location>
        <begin position="205"/>
        <end position="224"/>
    </location>
</feature>
<dbReference type="AlphaFoldDB" id="A0A3B0X1V7"/>
<feature type="coiled-coil region" evidence="6">
    <location>
        <begin position="107"/>
        <end position="200"/>
    </location>
</feature>
<dbReference type="PIRSF" id="PIRSF006158">
    <property type="entry name" value="UCP006158_SH3"/>
    <property type="match status" value="1"/>
</dbReference>
<organism evidence="9">
    <name type="scientific">hydrothermal vent metagenome</name>
    <dbReference type="NCBI Taxonomy" id="652676"/>
    <lineage>
        <taxon>unclassified sequences</taxon>
        <taxon>metagenomes</taxon>
        <taxon>ecological metagenomes</taxon>
    </lineage>
</organism>
<gene>
    <name evidence="9" type="ORF">MNBD_GAMMA06-1691</name>
</gene>
<keyword evidence="5 7" id="KW-0472">Membrane</keyword>
<evidence type="ECO:0000256" key="4">
    <source>
        <dbReference type="ARBA" id="ARBA00022989"/>
    </source>
</evidence>
<sequence length="239" mass="26676">MNKRKSSNKTNYFSRIFLLSAMAVFVVAGSMPVYAKTSYVSDELKIPLRSGATNGHRIIKFLRSGTALTVLGASDDNKFLEVKTSDGKSGWVEAENIIDIPSGRDRLVSVNKKLSKTNQNNKDLKASVATLKSELRQLGNEKNSLQSERTNLSNSLEDIKITAANPLALSKKNKQLKKERDKAREQAEMLGKDNQQLRSNVAQEWFIIGGAVSMGSLIVGLILTRINWRRKRDSWSNNF</sequence>
<evidence type="ECO:0000256" key="6">
    <source>
        <dbReference type="SAM" id="Coils"/>
    </source>
</evidence>
<name>A0A3B0X1V7_9ZZZZ</name>
<protein>
    <recommendedName>
        <fullName evidence="8">SH3b domain-containing protein</fullName>
    </recommendedName>
</protein>
<evidence type="ECO:0000256" key="2">
    <source>
        <dbReference type="ARBA" id="ARBA00022692"/>
    </source>
</evidence>
<dbReference type="EMBL" id="UOFD01000017">
    <property type="protein sequence ID" value="VAW50616.1"/>
    <property type="molecule type" value="Genomic_DNA"/>
</dbReference>
<feature type="domain" description="SH3b" evidence="8">
    <location>
        <begin position="35"/>
        <end position="101"/>
    </location>
</feature>
<dbReference type="InterPro" id="IPR016476">
    <property type="entry name" value="SH3_dom_pro"/>
</dbReference>
<evidence type="ECO:0000259" key="8">
    <source>
        <dbReference type="PROSITE" id="PS51781"/>
    </source>
</evidence>
<evidence type="ECO:0000313" key="9">
    <source>
        <dbReference type="EMBL" id="VAW50616.1"/>
    </source>
</evidence>
<evidence type="ECO:0000256" key="5">
    <source>
        <dbReference type="ARBA" id="ARBA00023136"/>
    </source>
</evidence>
<reference evidence="9" key="1">
    <citation type="submission" date="2018-06" db="EMBL/GenBank/DDBJ databases">
        <authorList>
            <person name="Zhirakovskaya E."/>
        </authorList>
    </citation>
    <scope>NUCLEOTIDE SEQUENCE</scope>
</reference>
<dbReference type="Pfam" id="PF08239">
    <property type="entry name" value="SH3_3"/>
    <property type="match status" value="1"/>
</dbReference>